<dbReference type="Proteomes" id="UP000326759">
    <property type="component" value="Unassembled WGS sequence"/>
</dbReference>
<evidence type="ECO:0000256" key="1">
    <source>
        <dbReference type="SAM" id="SignalP"/>
    </source>
</evidence>
<accession>A0A5N5TCR3</accession>
<evidence type="ECO:0008006" key="4">
    <source>
        <dbReference type="Google" id="ProtNLM"/>
    </source>
</evidence>
<feature type="signal peptide" evidence="1">
    <location>
        <begin position="1"/>
        <end position="28"/>
    </location>
</feature>
<organism evidence="2 3">
    <name type="scientific">Armadillidium nasatum</name>
    <dbReference type="NCBI Taxonomy" id="96803"/>
    <lineage>
        <taxon>Eukaryota</taxon>
        <taxon>Metazoa</taxon>
        <taxon>Ecdysozoa</taxon>
        <taxon>Arthropoda</taxon>
        <taxon>Crustacea</taxon>
        <taxon>Multicrustacea</taxon>
        <taxon>Malacostraca</taxon>
        <taxon>Eumalacostraca</taxon>
        <taxon>Peracarida</taxon>
        <taxon>Isopoda</taxon>
        <taxon>Oniscidea</taxon>
        <taxon>Crinocheta</taxon>
        <taxon>Armadillidiidae</taxon>
        <taxon>Armadillidium</taxon>
    </lineage>
</organism>
<comment type="caution">
    <text evidence="2">The sequence shown here is derived from an EMBL/GenBank/DDBJ whole genome shotgun (WGS) entry which is preliminary data.</text>
</comment>
<feature type="chain" id="PRO_5024273036" description="Lipoprotein" evidence="1">
    <location>
        <begin position="29"/>
        <end position="227"/>
    </location>
</feature>
<reference evidence="2 3" key="1">
    <citation type="journal article" date="2019" name="PLoS Biol.">
        <title>Sex chromosomes control vertical transmission of feminizing Wolbachia symbionts in an isopod.</title>
        <authorList>
            <person name="Becking T."/>
            <person name="Chebbi M.A."/>
            <person name="Giraud I."/>
            <person name="Moumen B."/>
            <person name="Laverre T."/>
            <person name="Caubet Y."/>
            <person name="Peccoud J."/>
            <person name="Gilbert C."/>
            <person name="Cordaux R."/>
        </authorList>
    </citation>
    <scope>NUCLEOTIDE SEQUENCE [LARGE SCALE GENOMIC DNA]</scope>
    <source>
        <strain evidence="2">ANa2</strain>
        <tissue evidence="2">Whole body excluding digestive tract and cuticle</tissue>
    </source>
</reference>
<sequence>MIIFLSSMAKMLPIIIGILMVTNVGVRGCSIPSKMEPTKITTEKPSIATIKEPSSNSTYQPETHLSEEKDCSFPHCHVFKNGNLILFPGIKNITANKNIGKFCYPYNGIIFEPITEEDNKIWLEFTKMLYDEDKSFKEAWYPMVYDYLEAETFYWVSETSKLKIDDSNDGQPDFVNVNFNDYNSGNGFYIFFAHDNENVFGQLQFRDGAKGAGFAVCSAGKVSNSKR</sequence>
<protein>
    <recommendedName>
        <fullName evidence="4">Lipoprotein</fullName>
    </recommendedName>
</protein>
<dbReference type="EMBL" id="SEYY01003121">
    <property type="protein sequence ID" value="KAB7504463.1"/>
    <property type="molecule type" value="Genomic_DNA"/>
</dbReference>
<name>A0A5N5TCR3_9CRUS</name>
<gene>
    <name evidence="2" type="ORF">Anas_14385</name>
</gene>
<keyword evidence="3" id="KW-1185">Reference proteome</keyword>
<proteinExistence type="predicted"/>
<keyword evidence="1" id="KW-0732">Signal</keyword>
<dbReference type="AlphaFoldDB" id="A0A5N5TCR3"/>
<evidence type="ECO:0000313" key="3">
    <source>
        <dbReference type="Proteomes" id="UP000326759"/>
    </source>
</evidence>
<evidence type="ECO:0000313" key="2">
    <source>
        <dbReference type="EMBL" id="KAB7504463.1"/>
    </source>
</evidence>